<proteinExistence type="predicted"/>
<dbReference type="RefSeq" id="WP_190409244.1">
    <property type="nucleotide sequence ID" value="NZ_JACJRF010000057.1"/>
</dbReference>
<accession>A0ABR8CWL3</accession>
<evidence type="ECO:0000313" key="2">
    <source>
        <dbReference type="Proteomes" id="UP000607281"/>
    </source>
</evidence>
<dbReference type="Proteomes" id="UP000607281">
    <property type="component" value="Unassembled WGS sequence"/>
</dbReference>
<name>A0ABR8CWL3_9NOST</name>
<dbReference type="Gene3D" id="3.40.50.300">
    <property type="entry name" value="P-loop containing nucleotide triphosphate hydrolases"/>
    <property type="match status" value="1"/>
</dbReference>
<protein>
    <submittedName>
        <fullName evidence="1">AAA family ATPase</fullName>
    </submittedName>
</protein>
<dbReference type="EMBL" id="JACJRF010000057">
    <property type="protein sequence ID" value="MBD2346835.1"/>
    <property type="molecule type" value="Genomic_DNA"/>
</dbReference>
<organism evidence="1 2">
    <name type="scientific">Anabaena subtropica FACHB-260</name>
    <dbReference type="NCBI Taxonomy" id="2692884"/>
    <lineage>
        <taxon>Bacteria</taxon>
        <taxon>Bacillati</taxon>
        <taxon>Cyanobacteriota</taxon>
        <taxon>Cyanophyceae</taxon>
        <taxon>Nostocales</taxon>
        <taxon>Nostocaceae</taxon>
        <taxon>Anabaena</taxon>
    </lineage>
</organism>
<keyword evidence="2" id="KW-1185">Reference proteome</keyword>
<dbReference type="InterPro" id="IPR027417">
    <property type="entry name" value="P-loop_NTPase"/>
</dbReference>
<reference evidence="1 2" key="1">
    <citation type="journal article" date="2020" name="ISME J.">
        <title>Comparative genomics reveals insights into cyanobacterial evolution and habitat adaptation.</title>
        <authorList>
            <person name="Chen M.Y."/>
            <person name="Teng W.K."/>
            <person name="Zhao L."/>
            <person name="Hu C.X."/>
            <person name="Zhou Y.K."/>
            <person name="Han B.P."/>
            <person name="Song L.R."/>
            <person name="Shu W.S."/>
        </authorList>
    </citation>
    <scope>NUCLEOTIDE SEQUENCE [LARGE SCALE GENOMIC DNA]</scope>
    <source>
        <strain evidence="1 2">FACHB-260</strain>
    </source>
</reference>
<dbReference type="SUPFAM" id="SSF52540">
    <property type="entry name" value="P-loop containing nucleoside triphosphate hydrolases"/>
    <property type="match status" value="1"/>
</dbReference>
<sequence length="812" mass="90746">MRIGIKVKNKPDFTNFALFLGGKHVGEALSSGRFTVLSPTIGPSGNAYESIIRGELIEVENLESIGVYPSSKRNKLAPVLSLQTDFAQAGIPLDKLLSNKAKAILNGDNLTGDRSEALTTLAHEAFGWQNWCNSNQILLDSNAQDIVLQGGKKLDIDDARVQRIIKSIDVESSDPSSKFYGGEEKCWLKICQLNQEIYEVKCPSNIKVTLSNTNYQISSSSNNSGVKSTNTKKTTEFMLTQDEAIEKAKVIINQGLDELEENLLLEKIRQQAGFKDYFWERKILNPLRRDFLATRLKLEIQAYLRETNPQRQITERNRILSRYHITTKEFEQQCQAIQYAEKQNQQKPQPLTLQEVFALENEGLSWLVEGIIPKGASGILSGLPGASKTLWTADLAYSMVSGTPFLGEKTRNGKVLMINSDQPLNITANYLSHRGFDNEPNIRVIGETRNMAAWTIKDLESLELWLQEFQPDLVIIDSIRATIIHPLGIEEKSESIGHWLKEVERLIIRYGGTLLWVHHDNKNKDDTGVSRASGSTAIAGSVSFHYRIEKASKDQSDPHRIFSMAKTRGYEPVTLKLMYDATTGVFQNLGHFGESLDNAQQSQSLRQCILEFLDQHPGVGYEPEEIQNAVGGNNIGVELCKMHQRGMVSKSKSPNNTRRKVYCRNATQSPLPDVSVPLVNQNSEIIPEQELQSFNSTFNSLLIKKSEGEELKVQNQEGVVISRVLTTTLNSPQGSNESYNSSIPKIAQGMRVVFRCLGSKRDGKVAVVNSLTANGEASITFEDTTLPQHLRDHECLESFLEPLEAKTNDDSQ</sequence>
<dbReference type="Pfam" id="PF13481">
    <property type="entry name" value="AAA_25"/>
    <property type="match status" value="1"/>
</dbReference>
<evidence type="ECO:0000313" key="1">
    <source>
        <dbReference type="EMBL" id="MBD2346835.1"/>
    </source>
</evidence>
<comment type="caution">
    <text evidence="1">The sequence shown here is derived from an EMBL/GenBank/DDBJ whole genome shotgun (WGS) entry which is preliminary data.</text>
</comment>
<gene>
    <name evidence="1" type="ORF">H6G18_22205</name>
</gene>